<name>A0A9X6RPL1_HYPEX</name>
<dbReference type="EC" id="1.1.1.179" evidence="2"/>
<accession>A0A9X6RPL1</accession>
<organism evidence="2 3">
    <name type="scientific">Hypsibius exemplaris</name>
    <name type="common">Freshwater tardigrade</name>
    <dbReference type="NCBI Taxonomy" id="2072580"/>
    <lineage>
        <taxon>Eukaryota</taxon>
        <taxon>Metazoa</taxon>
        <taxon>Ecdysozoa</taxon>
        <taxon>Tardigrada</taxon>
        <taxon>Eutardigrada</taxon>
        <taxon>Parachela</taxon>
        <taxon>Hypsibioidea</taxon>
        <taxon>Hypsibiidae</taxon>
        <taxon>Hypsibius</taxon>
    </lineage>
</organism>
<sequence length="109" mass="12235">QITQSFEVDLPNTANIYGTKGTITIPKPFHCPTELIVGGRRDTFNLPSVGHKLEYQNSEGMVFQAEEVRNCINKGLLESALMTHQESVTIATIMEEVEKQLGMTFEDLY</sequence>
<dbReference type="PANTHER" id="PTHR22604:SF105">
    <property type="entry name" value="TRANS-1,2-DIHYDROBENZENE-1,2-DIOL DEHYDROGENASE"/>
    <property type="match status" value="1"/>
</dbReference>
<dbReference type="SUPFAM" id="SSF55347">
    <property type="entry name" value="Glyceraldehyde-3-phosphate dehydrogenase-like, C-terminal domain"/>
    <property type="match status" value="1"/>
</dbReference>
<dbReference type="Gene3D" id="3.30.360.10">
    <property type="entry name" value="Dihydrodipicolinate Reductase, domain 2"/>
    <property type="match status" value="1"/>
</dbReference>
<dbReference type="Proteomes" id="UP000192578">
    <property type="component" value="Unassembled WGS sequence"/>
</dbReference>
<dbReference type="EC" id="1.3.1.20" evidence="2"/>
<feature type="non-terminal residue" evidence="2">
    <location>
        <position position="109"/>
    </location>
</feature>
<comment type="caution">
    <text evidence="2">The sequence shown here is derived from an EMBL/GenBank/DDBJ whole genome shotgun (WGS) entry which is preliminary data.</text>
</comment>
<dbReference type="GO" id="GO:0047837">
    <property type="term" value="F:D-xylose 1-dehydrogenase (NADP+) activity"/>
    <property type="evidence" value="ECO:0007669"/>
    <property type="project" value="UniProtKB-EC"/>
</dbReference>
<dbReference type="EMBL" id="MTYJ01001061">
    <property type="protein sequence ID" value="OWA55608.1"/>
    <property type="molecule type" value="Genomic_DNA"/>
</dbReference>
<proteinExistence type="predicted"/>
<dbReference type="OrthoDB" id="2129491at2759"/>
<dbReference type="GO" id="GO:0047115">
    <property type="term" value="F:trans-1,2-dihydrobenzene-1,2-diol dehydrogenase activity"/>
    <property type="evidence" value="ECO:0007669"/>
    <property type="project" value="UniProtKB-EC"/>
</dbReference>
<dbReference type="PANTHER" id="PTHR22604">
    <property type="entry name" value="OXIDOREDUCTASES"/>
    <property type="match status" value="1"/>
</dbReference>
<dbReference type="InterPro" id="IPR050984">
    <property type="entry name" value="Gfo/Idh/MocA_domain"/>
</dbReference>
<keyword evidence="1 2" id="KW-0560">Oxidoreductase</keyword>
<reference evidence="3" key="1">
    <citation type="submission" date="2017-01" db="EMBL/GenBank/DDBJ databases">
        <title>Comparative genomics of anhydrobiosis in the tardigrade Hypsibius dujardini.</title>
        <authorList>
            <person name="Yoshida Y."/>
            <person name="Koutsovoulos G."/>
            <person name="Laetsch D."/>
            <person name="Stevens L."/>
            <person name="Kumar S."/>
            <person name="Horikawa D."/>
            <person name="Ishino K."/>
            <person name="Komine S."/>
            <person name="Tomita M."/>
            <person name="Blaxter M."/>
            <person name="Arakawa K."/>
        </authorList>
    </citation>
    <scope>NUCLEOTIDE SEQUENCE [LARGE SCALE GENOMIC DNA]</scope>
    <source>
        <strain evidence="3">Z151</strain>
    </source>
</reference>
<dbReference type="AlphaFoldDB" id="A0A9X6RPL1"/>
<gene>
    <name evidence="2" type="ORF">BV898_19995</name>
</gene>
<evidence type="ECO:0000313" key="3">
    <source>
        <dbReference type="Proteomes" id="UP000192578"/>
    </source>
</evidence>
<evidence type="ECO:0000256" key="1">
    <source>
        <dbReference type="ARBA" id="ARBA00023002"/>
    </source>
</evidence>
<evidence type="ECO:0000313" key="2">
    <source>
        <dbReference type="EMBL" id="OWA55608.1"/>
    </source>
</evidence>
<protein>
    <submittedName>
        <fullName evidence="2">Trans-1,2-dihydrobenzene-1,2-diol dehydrogenase</fullName>
        <ecNumber evidence="2">1.1.1.179</ecNumber>
        <ecNumber evidence="2">1.3.1.20</ecNumber>
    </submittedName>
</protein>
<keyword evidence="3" id="KW-1185">Reference proteome</keyword>